<dbReference type="InterPro" id="IPR044068">
    <property type="entry name" value="CB"/>
</dbReference>
<dbReference type="Pfam" id="PF14659">
    <property type="entry name" value="Phage_int_SAM_3"/>
    <property type="match status" value="1"/>
</dbReference>
<name>W6T892_9LACO</name>
<evidence type="ECO:0000256" key="4">
    <source>
        <dbReference type="ARBA" id="ARBA00023172"/>
    </source>
</evidence>
<accession>W6T892</accession>
<keyword evidence="2" id="KW-0229">DNA integration</keyword>
<organism evidence="8 9">
    <name type="scientific">Lactiplantibacillus fabifermentans T30PCM01</name>
    <dbReference type="NCBI Taxonomy" id="1400520"/>
    <lineage>
        <taxon>Bacteria</taxon>
        <taxon>Bacillati</taxon>
        <taxon>Bacillota</taxon>
        <taxon>Bacilli</taxon>
        <taxon>Lactobacillales</taxon>
        <taxon>Lactobacillaceae</taxon>
        <taxon>Lactiplantibacillus</taxon>
    </lineage>
</organism>
<dbReference type="Proteomes" id="UP000019247">
    <property type="component" value="Unassembled WGS sequence"/>
</dbReference>
<dbReference type="eggNOG" id="COG0582">
    <property type="taxonomic scope" value="Bacteria"/>
</dbReference>
<evidence type="ECO:0000256" key="1">
    <source>
        <dbReference type="ARBA" id="ARBA00008857"/>
    </source>
</evidence>
<keyword evidence="4" id="KW-0233">DNA recombination</keyword>
<dbReference type="EMBL" id="AWWK01000028">
    <property type="protein sequence ID" value="ETY74651.1"/>
    <property type="molecule type" value="Genomic_DNA"/>
</dbReference>
<comment type="similarity">
    <text evidence="1">Belongs to the 'phage' integrase family.</text>
</comment>
<feature type="domain" description="Core-binding (CB)" evidence="7">
    <location>
        <begin position="59"/>
        <end position="140"/>
    </location>
</feature>
<dbReference type="RefSeq" id="WP_051502045.1">
    <property type="nucleotide sequence ID" value="NZ_KK036481.1"/>
</dbReference>
<evidence type="ECO:0000256" key="3">
    <source>
        <dbReference type="ARBA" id="ARBA00023125"/>
    </source>
</evidence>
<reference evidence="8 9" key="1">
    <citation type="journal article" date="2014" name="Genome Announc.">
        <title>Genome Sequence of Lactobacillus fabifermentans Strain T30PCM01, Isolated from Fermenting Grape Marc.</title>
        <authorList>
            <person name="Treu L."/>
            <person name="Vendramin V."/>
            <person name="Bovo B."/>
            <person name="Giacomini A."/>
            <person name="Corich V."/>
            <person name="Campanaro S."/>
        </authorList>
    </citation>
    <scope>NUCLEOTIDE SEQUENCE [LARGE SCALE GENOMIC DNA]</scope>
    <source>
        <strain evidence="8 9">T30PCM01</strain>
    </source>
</reference>
<dbReference type="AlphaFoldDB" id="W6T892"/>
<keyword evidence="3 5" id="KW-0238">DNA-binding</keyword>
<dbReference type="GO" id="GO:0006310">
    <property type="term" value="P:DNA recombination"/>
    <property type="evidence" value="ECO:0007669"/>
    <property type="project" value="UniProtKB-KW"/>
</dbReference>
<evidence type="ECO:0000313" key="8">
    <source>
        <dbReference type="EMBL" id="ETY74651.1"/>
    </source>
</evidence>
<dbReference type="SUPFAM" id="SSF56349">
    <property type="entry name" value="DNA breaking-rejoining enzymes"/>
    <property type="match status" value="1"/>
</dbReference>
<dbReference type="InterPro" id="IPR013762">
    <property type="entry name" value="Integrase-like_cat_sf"/>
</dbReference>
<dbReference type="GO" id="GO:0015074">
    <property type="term" value="P:DNA integration"/>
    <property type="evidence" value="ECO:0007669"/>
    <property type="project" value="UniProtKB-KW"/>
</dbReference>
<dbReference type="Gene3D" id="1.10.150.130">
    <property type="match status" value="1"/>
</dbReference>
<evidence type="ECO:0000259" key="7">
    <source>
        <dbReference type="PROSITE" id="PS51900"/>
    </source>
</evidence>
<dbReference type="Gene3D" id="1.10.443.10">
    <property type="entry name" value="Intergrase catalytic core"/>
    <property type="match status" value="1"/>
</dbReference>
<dbReference type="HOGENOM" id="CLU_027562_17_6_9"/>
<dbReference type="PROSITE" id="PS51900">
    <property type="entry name" value="CB"/>
    <property type="match status" value="1"/>
</dbReference>
<dbReference type="GO" id="GO:0003677">
    <property type="term" value="F:DNA binding"/>
    <property type="evidence" value="ECO:0007669"/>
    <property type="project" value="UniProtKB-UniRule"/>
</dbReference>
<dbReference type="InterPro" id="IPR050090">
    <property type="entry name" value="Tyrosine_recombinase_XerCD"/>
</dbReference>
<dbReference type="PATRIC" id="fig|1400520.3.peg.1155"/>
<dbReference type="InterPro" id="IPR010998">
    <property type="entry name" value="Integrase_recombinase_N"/>
</dbReference>
<dbReference type="CDD" id="cd01189">
    <property type="entry name" value="INT_ICEBs1_C_like"/>
    <property type="match status" value="1"/>
</dbReference>
<dbReference type="Pfam" id="PF00589">
    <property type="entry name" value="Phage_integrase"/>
    <property type="match status" value="1"/>
</dbReference>
<dbReference type="PANTHER" id="PTHR30349:SF64">
    <property type="entry name" value="PROPHAGE INTEGRASE INTD-RELATED"/>
    <property type="match status" value="1"/>
</dbReference>
<evidence type="ECO:0000256" key="5">
    <source>
        <dbReference type="PROSITE-ProRule" id="PRU01248"/>
    </source>
</evidence>
<protein>
    <submittedName>
        <fullName evidence="8">Integrase</fullName>
    </submittedName>
</protein>
<feature type="domain" description="Tyr recombinase" evidence="6">
    <location>
        <begin position="164"/>
        <end position="361"/>
    </location>
</feature>
<gene>
    <name evidence="8" type="ORF">LFAB_05925</name>
</gene>
<dbReference type="PROSITE" id="PS51898">
    <property type="entry name" value="TYR_RECOMBINASE"/>
    <property type="match status" value="1"/>
</dbReference>
<dbReference type="InterPro" id="IPR011010">
    <property type="entry name" value="DNA_brk_join_enz"/>
</dbReference>
<proteinExistence type="inferred from homology"/>
<comment type="caution">
    <text evidence="8">The sequence shown here is derived from an EMBL/GenBank/DDBJ whole genome shotgun (WGS) entry which is preliminary data.</text>
</comment>
<dbReference type="InterPro" id="IPR004107">
    <property type="entry name" value="Integrase_SAM-like_N"/>
</dbReference>
<evidence type="ECO:0000256" key="2">
    <source>
        <dbReference type="ARBA" id="ARBA00022908"/>
    </source>
</evidence>
<dbReference type="STRING" id="1400520.LFAB_05925"/>
<evidence type="ECO:0000259" key="6">
    <source>
        <dbReference type="PROSITE" id="PS51898"/>
    </source>
</evidence>
<dbReference type="OrthoDB" id="9803188at2"/>
<evidence type="ECO:0000313" key="9">
    <source>
        <dbReference type="Proteomes" id="UP000019247"/>
    </source>
</evidence>
<dbReference type="InterPro" id="IPR002104">
    <property type="entry name" value="Integrase_catalytic"/>
</dbReference>
<sequence>MASIIKRGSSWAVRVSYHDATGKRRQKNGTFKTKQAATYFANMYEQAKLEGADLLTSNRTFYDYFQEWFETYKAAKVAPATYRNYEFTLDKIGRHFGQQKIATISRARYQNFINHLAKSYSRETVAKIAGHCRACVSDAVDDGVIRRNFTTRTVIPQCTDYGTHNDNYLDLADMRKLRDYIMPKASIANISAVMILTGLLTGARYSEIAGLTWDDIDFQNQTIRIDKTLDYKGPGDFLPTKTQASNRTITIPPTLIKVLTTLQQDQVTCCLKNDLQLIFIGIHSPDVPNDNAVNKLLRAAHQKLGIKTITFHGLRHTHASYLIYKKISIYVISKRLGHSDVGITQRVYAHIINELAQEQVSAINDALTSI</sequence>
<dbReference type="PANTHER" id="PTHR30349">
    <property type="entry name" value="PHAGE INTEGRASE-RELATED"/>
    <property type="match status" value="1"/>
</dbReference>